<comment type="caution">
    <text evidence="2">The sequence shown here is derived from an EMBL/GenBank/DDBJ whole genome shotgun (WGS) entry which is preliminary data.</text>
</comment>
<organism evidence="2 3">
    <name type="scientific">Streptomyces spirodelae</name>
    <dbReference type="NCBI Taxonomy" id="2812904"/>
    <lineage>
        <taxon>Bacteria</taxon>
        <taxon>Bacillati</taxon>
        <taxon>Actinomycetota</taxon>
        <taxon>Actinomycetes</taxon>
        <taxon>Kitasatosporales</taxon>
        <taxon>Streptomycetaceae</taxon>
        <taxon>Streptomyces</taxon>
    </lineage>
</organism>
<accession>A0ABS3X1I6</accession>
<dbReference type="Proteomes" id="UP001518976">
    <property type="component" value="Unassembled WGS sequence"/>
</dbReference>
<protein>
    <submittedName>
        <fullName evidence="2">Uncharacterized protein</fullName>
    </submittedName>
</protein>
<proteinExistence type="predicted"/>
<dbReference type="EMBL" id="JAFFZN010000032">
    <property type="protein sequence ID" value="MBO8189245.1"/>
    <property type="molecule type" value="Genomic_DNA"/>
</dbReference>
<name>A0ABS3X1I6_9ACTN</name>
<gene>
    <name evidence="2" type="ORF">JW592_27890</name>
</gene>
<feature type="region of interest" description="Disordered" evidence="1">
    <location>
        <begin position="68"/>
        <end position="99"/>
    </location>
</feature>
<sequence>MSNLVLLLAVLITALACVCCLAIVSYKRITEQALNRALPEDVPEMLKTSGRTLTDLLTALRLRLRTVLPGTPNEGTSQRPSADGTARQDAVPGAEGAGQ</sequence>
<keyword evidence="3" id="KW-1185">Reference proteome</keyword>
<evidence type="ECO:0000313" key="2">
    <source>
        <dbReference type="EMBL" id="MBO8189245.1"/>
    </source>
</evidence>
<dbReference type="RefSeq" id="WP_209268013.1">
    <property type="nucleotide sequence ID" value="NZ_JAFFZN010000032.1"/>
</dbReference>
<reference evidence="2 3" key="1">
    <citation type="submission" date="2021-02" db="EMBL/GenBank/DDBJ databases">
        <title>Streptomyces spirodelae sp. nov., isolated from duckweed.</title>
        <authorList>
            <person name="Saimee Y."/>
            <person name="Duangmal K."/>
        </authorList>
    </citation>
    <scope>NUCLEOTIDE SEQUENCE [LARGE SCALE GENOMIC DNA]</scope>
    <source>
        <strain evidence="2 3">DW4-2</strain>
    </source>
</reference>
<evidence type="ECO:0000313" key="3">
    <source>
        <dbReference type="Proteomes" id="UP001518976"/>
    </source>
</evidence>
<evidence type="ECO:0000256" key="1">
    <source>
        <dbReference type="SAM" id="MobiDB-lite"/>
    </source>
</evidence>